<dbReference type="Pfam" id="PF02558">
    <property type="entry name" value="ApbA"/>
    <property type="match status" value="1"/>
</dbReference>
<dbReference type="InterPro" id="IPR008927">
    <property type="entry name" value="6-PGluconate_DH-like_C_sf"/>
</dbReference>
<feature type="domain" description="Ketopantoate reductase C-terminal" evidence="6">
    <location>
        <begin position="176"/>
        <end position="291"/>
    </location>
</feature>
<evidence type="ECO:0000313" key="8">
    <source>
        <dbReference type="Proteomes" id="UP001500752"/>
    </source>
</evidence>
<dbReference type="SUPFAM" id="SSF48179">
    <property type="entry name" value="6-phosphogluconate dehydrogenase C-terminal domain-like"/>
    <property type="match status" value="1"/>
</dbReference>
<dbReference type="InterPro" id="IPR051402">
    <property type="entry name" value="KPR-Related"/>
</dbReference>
<keyword evidence="8" id="KW-1185">Reference proteome</keyword>
<dbReference type="Gene3D" id="1.10.1040.10">
    <property type="entry name" value="N-(1-d-carboxylethyl)-l-norvaline Dehydrogenase, domain 2"/>
    <property type="match status" value="1"/>
</dbReference>
<keyword evidence="2 4" id="KW-0521">NADP</keyword>
<dbReference type="RefSeq" id="WP_345153945.1">
    <property type="nucleotide sequence ID" value="NZ_BAABEO010000031.1"/>
</dbReference>
<evidence type="ECO:0000256" key="1">
    <source>
        <dbReference type="ARBA" id="ARBA00007870"/>
    </source>
</evidence>
<feature type="domain" description="Ketopantoate reductase N-terminal" evidence="5">
    <location>
        <begin position="3"/>
        <end position="148"/>
    </location>
</feature>
<dbReference type="InterPro" id="IPR013328">
    <property type="entry name" value="6PGD_dom2"/>
</dbReference>
<dbReference type="Pfam" id="PF08546">
    <property type="entry name" value="ApbA_C"/>
    <property type="match status" value="1"/>
</dbReference>
<dbReference type="Proteomes" id="UP001500752">
    <property type="component" value="Unassembled WGS sequence"/>
</dbReference>
<dbReference type="EMBL" id="BAABEO010000031">
    <property type="protein sequence ID" value="GAA3700820.1"/>
    <property type="molecule type" value="Genomic_DNA"/>
</dbReference>
<evidence type="ECO:0000259" key="6">
    <source>
        <dbReference type="Pfam" id="PF08546"/>
    </source>
</evidence>
<dbReference type="PANTHER" id="PTHR21708:SF26">
    <property type="entry name" value="2-DEHYDROPANTOATE 2-REDUCTASE"/>
    <property type="match status" value="1"/>
</dbReference>
<dbReference type="InterPro" id="IPR013332">
    <property type="entry name" value="KPR_N"/>
</dbReference>
<dbReference type="PANTHER" id="PTHR21708">
    <property type="entry name" value="PROBABLE 2-DEHYDROPANTOATE 2-REDUCTASE"/>
    <property type="match status" value="1"/>
</dbReference>
<dbReference type="SUPFAM" id="SSF51735">
    <property type="entry name" value="NAD(P)-binding Rossmann-fold domains"/>
    <property type="match status" value="1"/>
</dbReference>
<keyword evidence="4" id="KW-0566">Pantothenate biosynthesis</keyword>
<name>A0ABP7D8L3_9MICC</name>
<keyword evidence="3 4" id="KW-0560">Oxidoreductase</keyword>
<evidence type="ECO:0000313" key="7">
    <source>
        <dbReference type="EMBL" id="GAA3700820.1"/>
    </source>
</evidence>
<reference evidence="8" key="1">
    <citation type="journal article" date="2019" name="Int. J. Syst. Evol. Microbiol.">
        <title>The Global Catalogue of Microorganisms (GCM) 10K type strain sequencing project: providing services to taxonomists for standard genome sequencing and annotation.</title>
        <authorList>
            <consortium name="The Broad Institute Genomics Platform"/>
            <consortium name="The Broad Institute Genome Sequencing Center for Infectious Disease"/>
            <person name="Wu L."/>
            <person name="Ma J."/>
        </authorList>
    </citation>
    <scope>NUCLEOTIDE SEQUENCE [LARGE SCALE GENOMIC DNA]</scope>
    <source>
        <strain evidence="8">JCM 30742</strain>
    </source>
</reference>
<dbReference type="InterPro" id="IPR036291">
    <property type="entry name" value="NAD(P)-bd_dom_sf"/>
</dbReference>
<comment type="caution">
    <text evidence="7">The sequence shown here is derived from an EMBL/GenBank/DDBJ whole genome shotgun (WGS) entry which is preliminary data.</text>
</comment>
<evidence type="ECO:0000256" key="3">
    <source>
        <dbReference type="ARBA" id="ARBA00023002"/>
    </source>
</evidence>
<dbReference type="EC" id="1.1.1.169" evidence="4"/>
<evidence type="ECO:0000259" key="5">
    <source>
        <dbReference type="Pfam" id="PF02558"/>
    </source>
</evidence>
<evidence type="ECO:0000256" key="4">
    <source>
        <dbReference type="RuleBase" id="RU362068"/>
    </source>
</evidence>
<dbReference type="Gene3D" id="3.40.50.720">
    <property type="entry name" value="NAD(P)-binding Rossmann-like Domain"/>
    <property type="match status" value="1"/>
</dbReference>
<accession>A0ABP7D8L3</accession>
<protein>
    <recommendedName>
        <fullName evidence="4">2-dehydropantoate 2-reductase</fullName>
        <ecNumber evidence="4">1.1.1.169</ecNumber>
    </recommendedName>
    <alternativeName>
        <fullName evidence="4">Ketopantoate reductase</fullName>
    </alternativeName>
</protein>
<proteinExistence type="inferred from homology"/>
<evidence type="ECO:0000256" key="2">
    <source>
        <dbReference type="ARBA" id="ARBA00022857"/>
    </source>
</evidence>
<dbReference type="NCBIfam" id="TIGR00745">
    <property type="entry name" value="apbA_panE"/>
    <property type="match status" value="1"/>
</dbReference>
<organism evidence="7 8">
    <name type="scientific">Arthrobacter ginkgonis</name>
    <dbReference type="NCBI Taxonomy" id="1630594"/>
    <lineage>
        <taxon>Bacteria</taxon>
        <taxon>Bacillati</taxon>
        <taxon>Actinomycetota</taxon>
        <taxon>Actinomycetes</taxon>
        <taxon>Micrococcales</taxon>
        <taxon>Micrococcaceae</taxon>
        <taxon>Arthrobacter</taxon>
    </lineage>
</organism>
<sequence>MKILVTGAGATGGYFGARLSQAGRDVTFLVRPRRAEQLRGGLKLIGPEGEETVAVHTVTADRITAPYDLVIIAVKAGSLAPVLDQIAPAVGPDTLILPFLNGMAHMPELNLRFGAERVLGGLVRVVTTVTDSGAIHQLKPIATMDFGPQDGMATGKLEEIREQLDVPGYELTFATDIVDAMWKKWAFITAAGVVTCLMRGSIGDIMAAGGQPFIDQVIAETERVAAAAGHEVTATEHAATVHMLTEPGSVFTSSLYRDVAAGLPHEGEHLLGHFAATAAGFGLEVPLTSLALLQLRTHDRAMARA</sequence>
<comment type="catalytic activity">
    <reaction evidence="4">
        <text>(R)-pantoate + NADP(+) = 2-dehydropantoate + NADPH + H(+)</text>
        <dbReference type="Rhea" id="RHEA:16233"/>
        <dbReference type="ChEBI" id="CHEBI:11561"/>
        <dbReference type="ChEBI" id="CHEBI:15378"/>
        <dbReference type="ChEBI" id="CHEBI:15980"/>
        <dbReference type="ChEBI" id="CHEBI:57783"/>
        <dbReference type="ChEBI" id="CHEBI:58349"/>
        <dbReference type="EC" id="1.1.1.169"/>
    </reaction>
</comment>
<gene>
    <name evidence="7" type="ORF">GCM10023081_41750</name>
</gene>
<dbReference type="InterPro" id="IPR003710">
    <property type="entry name" value="ApbA"/>
</dbReference>
<comment type="function">
    <text evidence="4">Catalyzes the NADPH-dependent reduction of ketopantoate into pantoic acid.</text>
</comment>
<comment type="pathway">
    <text evidence="4">Cofactor biosynthesis; (R)-pantothenate biosynthesis; (R)-pantoate from 3-methyl-2-oxobutanoate: step 2/2.</text>
</comment>
<comment type="similarity">
    <text evidence="1 4">Belongs to the ketopantoate reductase family.</text>
</comment>
<dbReference type="InterPro" id="IPR013752">
    <property type="entry name" value="KPA_reductase"/>
</dbReference>